<gene>
    <name evidence="5" type="ORF">JW498_08660</name>
</gene>
<feature type="transmembrane region" description="Helical" evidence="3">
    <location>
        <begin position="12"/>
        <end position="33"/>
    </location>
</feature>
<dbReference type="InterPro" id="IPR043128">
    <property type="entry name" value="Rev_trsase/Diguanyl_cyclase"/>
</dbReference>
<organism evidence="5 6">
    <name type="scientific">Amphritea pacifica</name>
    <dbReference type="NCBI Taxonomy" id="2811233"/>
    <lineage>
        <taxon>Bacteria</taxon>
        <taxon>Pseudomonadati</taxon>
        <taxon>Pseudomonadota</taxon>
        <taxon>Gammaproteobacteria</taxon>
        <taxon>Oceanospirillales</taxon>
        <taxon>Oceanospirillaceae</taxon>
        <taxon>Amphritea</taxon>
    </lineage>
</organism>
<feature type="domain" description="GGDEF" evidence="4">
    <location>
        <begin position="181"/>
        <end position="309"/>
    </location>
</feature>
<dbReference type="RefSeq" id="WP_205209568.1">
    <property type="nucleotide sequence ID" value="NZ_JAFFZO010000007.1"/>
</dbReference>
<sequence>MIDTRQTEIRSRVQTIVIMVVSILVFIALFIGIRSYEERVAVQAIRLAIEHRVDNVDYAQAGKAKDIDSLWAVYGPQKELTEEEFYRLADPIVASHHTYLPLFIALMGGVLNFVMLGMGVNAAMRARQLHKVLESKEMELKRSQEKLASVTVIDELTGLANNRHFHQVLSTECRRAVREFSPLTLMLIEVDKLEAEQLPENFADQQAGLIAEVLKGAISRPGDMAARIDTGRFAMLLPATNEQSPVLADRLCHDIHDIELGGHQLSVSIGISTLQPSALLTAEYILSQTEAALHEALQSGGCQVRAITEDPRDIPVTFSN</sequence>
<dbReference type="CDD" id="cd01949">
    <property type="entry name" value="GGDEF"/>
    <property type="match status" value="1"/>
</dbReference>
<accession>A0ABS2W6U1</accession>
<name>A0ABS2W6U1_9GAMM</name>
<dbReference type="SUPFAM" id="SSF55073">
    <property type="entry name" value="Nucleotide cyclase"/>
    <property type="match status" value="1"/>
</dbReference>
<evidence type="ECO:0000259" key="4">
    <source>
        <dbReference type="PROSITE" id="PS50887"/>
    </source>
</evidence>
<evidence type="ECO:0000256" key="2">
    <source>
        <dbReference type="ARBA" id="ARBA00034247"/>
    </source>
</evidence>
<dbReference type="InterPro" id="IPR050469">
    <property type="entry name" value="Diguanylate_Cyclase"/>
</dbReference>
<keyword evidence="3" id="KW-0472">Membrane</keyword>
<keyword evidence="3" id="KW-1133">Transmembrane helix</keyword>
<comment type="catalytic activity">
    <reaction evidence="2">
        <text>2 GTP = 3',3'-c-di-GMP + 2 diphosphate</text>
        <dbReference type="Rhea" id="RHEA:24898"/>
        <dbReference type="ChEBI" id="CHEBI:33019"/>
        <dbReference type="ChEBI" id="CHEBI:37565"/>
        <dbReference type="ChEBI" id="CHEBI:58805"/>
        <dbReference type="EC" id="2.7.7.65"/>
    </reaction>
</comment>
<dbReference type="Proteomes" id="UP000760472">
    <property type="component" value="Unassembled WGS sequence"/>
</dbReference>
<keyword evidence="3" id="KW-0812">Transmembrane</keyword>
<dbReference type="InterPro" id="IPR000160">
    <property type="entry name" value="GGDEF_dom"/>
</dbReference>
<proteinExistence type="predicted"/>
<comment type="caution">
    <text evidence="5">The sequence shown here is derived from an EMBL/GenBank/DDBJ whole genome shotgun (WGS) entry which is preliminary data.</text>
</comment>
<dbReference type="Pfam" id="PF00990">
    <property type="entry name" value="GGDEF"/>
    <property type="match status" value="1"/>
</dbReference>
<dbReference type="NCBIfam" id="TIGR00254">
    <property type="entry name" value="GGDEF"/>
    <property type="match status" value="1"/>
</dbReference>
<keyword evidence="6" id="KW-1185">Reference proteome</keyword>
<evidence type="ECO:0000256" key="3">
    <source>
        <dbReference type="SAM" id="Phobius"/>
    </source>
</evidence>
<evidence type="ECO:0000313" key="5">
    <source>
        <dbReference type="EMBL" id="MBN0987429.1"/>
    </source>
</evidence>
<dbReference type="Gene3D" id="3.30.70.270">
    <property type="match status" value="1"/>
</dbReference>
<dbReference type="InterPro" id="IPR029787">
    <property type="entry name" value="Nucleotide_cyclase"/>
</dbReference>
<evidence type="ECO:0000313" key="6">
    <source>
        <dbReference type="Proteomes" id="UP000760472"/>
    </source>
</evidence>
<evidence type="ECO:0000256" key="1">
    <source>
        <dbReference type="ARBA" id="ARBA00012528"/>
    </source>
</evidence>
<dbReference type="SMART" id="SM00267">
    <property type="entry name" value="GGDEF"/>
    <property type="match status" value="1"/>
</dbReference>
<dbReference type="PROSITE" id="PS50887">
    <property type="entry name" value="GGDEF"/>
    <property type="match status" value="1"/>
</dbReference>
<dbReference type="EMBL" id="JAFFZP010000010">
    <property type="protein sequence ID" value="MBN0987429.1"/>
    <property type="molecule type" value="Genomic_DNA"/>
</dbReference>
<dbReference type="EC" id="2.7.7.65" evidence="1"/>
<dbReference type="PANTHER" id="PTHR45138:SF9">
    <property type="entry name" value="DIGUANYLATE CYCLASE DGCM-RELATED"/>
    <property type="match status" value="1"/>
</dbReference>
<feature type="transmembrane region" description="Helical" evidence="3">
    <location>
        <begin position="99"/>
        <end position="123"/>
    </location>
</feature>
<dbReference type="PANTHER" id="PTHR45138">
    <property type="entry name" value="REGULATORY COMPONENTS OF SENSORY TRANSDUCTION SYSTEM"/>
    <property type="match status" value="1"/>
</dbReference>
<protein>
    <recommendedName>
        <fullName evidence="1">diguanylate cyclase</fullName>
        <ecNumber evidence="1">2.7.7.65</ecNumber>
    </recommendedName>
</protein>
<reference evidence="5 6" key="1">
    <citation type="submission" date="2021-02" db="EMBL/GenBank/DDBJ databases">
        <title>A novel species of genus Amphritea isolated from a fishpond in China.</title>
        <authorList>
            <person name="Lu H."/>
        </authorList>
    </citation>
    <scope>NUCLEOTIDE SEQUENCE [LARGE SCALE GENOMIC DNA]</scope>
    <source>
        <strain evidence="5 6">RP18W</strain>
    </source>
</reference>